<reference evidence="2 3" key="9">
    <citation type="journal article" date="2000" name="J. Virol.">
        <title>Complete DNA sequence of the rat cytomegalovirus genome.</title>
        <authorList>
            <person name="Vink C."/>
            <person name="Beuken E."/>
            <person name="Bruggeman C.A."/>
        </authorList>
    </citation>
    <scope>NUCLEOTIDE SEQUENCE [LARGE SCALE GENOMIC DNA]</scope>
    <source>
        <strain evidence="2 3">Maastricht</strain>
    </source>
</reference>
<feature type="transmembrane region" description="Helical" evidence="1">
    <location>
        <begin position="70"/>
        <end position="89"/>
    </location>
</feature>
<reference evidence="2 3" key="7">
    <citation type="journal article" date="1999" name="J. Virol.">
        <title>Deletion of the R78 G protein-coupled receptor gene from rat cytomegalovirus results in an attenuated, syncytium-inducing mutant strain.</title>
        <authorList>
            <person name="Beisser P.S."/>
            <person name="Grauls G."/>
            <person name="Bruggeman C.A."/>
            <person name="Vink C."/>
        </authorList>
    </citation>
    <scope>NUCLEOTIDE SEQUENCE [LARGE SCALE GENOMIC DNA]</scope>
    <source>
        <strain evidence="2 3">Maastricht</strain>
    </source>
</reference>
<accession>Q9DWF2</accession>
<dbReference type="EMBL" id="AF232689">
    <property type="protein sequence ID" value="AAF99137.1"/>
    <property type="molecule type" value="Genomic_DNA"/>
</dbReference>
<keyword evidence="3" id="KW-1185">Reference proteome</keyword>
<evidence type="ECO:0000313" key="2">
    <source>
        <dbReference type="EMBL" id="AAF99137.1"/>
    </source>
</evidence>
<evidence type="ECO:0000313" key="3">
    <source>
        <dbReference type="Proteomes" id="UP000008288"/>
    </source>
</evidence>
<reference evidence="2 3" key="6">
    <citation type="journal article" date="1999" name="J. Gen. Virol.">
        <title>The rat cytomegalovirus R32 gene encodes a virion-associated protein that elicits a strong humoral immune response in infected rats.</title>
        <authorList>
            <person name="Beuken E."/>
            <person name="Grauls G."/>
            <person name="Bruggeman C.A."/>
            <person name="Vink C."/>
        </authorList>
    </citation>
    <scope>NUCLEOTIDE SEQUENCE [LARGE SCALE GENOMIC DNA]</scope>
    <source>
        <strain evidence="2 3">Maastricht</strain>
    </source>
</reference>
<keyword evidence="1" id="KW-0472">Membrane</keyword>
<gene>
    <name evidence="2" type="primary">r39</name>
</gene>
<dbReference type="KEGG" id="vg:940326"/>
<reference evidence="2 3" key="5">
    <citation type="journal article" date="1998" name="Virology">
        <title>The Maastricht strain and England strain of rat cytomegalovirus represent different betaherpesvirus species rather than strains.</title>
        <authorList>
            <person name="Beisser P.S."/>
            <person name="Kaptein S.J."/>
            <person name="Beuken E."/>
            <person name="Bruggeman C.A."/>
            <person name="Vink C."/>
        </authorList>
    </citation>
    <scope>NUCLEOTIDE SEQUENCE [LARGE SCALE GENOMIC DNA]</scope>
    <source>
        <strain evidence="2 3">Maastricht</strain>
    </source>
</reference>
<dbReference type="RefSeq" id="NP_064144.1">
    <property type="nucleotide sequence ID" value="NC_002512.2"/>
</dbReference>
<dbReference type="OrthoDB" id="40273at10239"/>
<organism evidence="2 3">
    <name type="scientific">Rat cytomegalovirus (strain Maastricht)</name>
    <dbReference type="NCBI Taxonomy" id="79700"/>
    <lineage>
        <taxon>Viruses</taxon>
        <taxon>Duplodnaviria</taxon>
        <taxon>Heunggongvirae</taxon>
        <taxon>Peploviricota</taxon>
        <taxon>Herviviricetes</taxon>
        <taxon>Herpesvirales</taxon>
        <taxon>Orthoherpesviridae</taxon>
        <taxon>Betaherpesvirinae</taxon>
        <taxon>Muromegalovirus</taxon>
        <taxon>Muromegalovirus muridbeta2</taxon>
        <taxon>Murid betaherpesvirus 2</taxon>
    </lineage>
</organism>
<keyword evidence="1" id="KW-1133">Transmembrane helix</keyword>
<sequence>MPGMMSRRGLVPRVLPLWSSGALWTAGAALPTCKYAYRPDVSPQFPNGTEMCCGECRFISAPESCVRPDVTVVLVLAGVWIGAMVAFFFDRVFGSPLPGSLGVNCRRRFYACAPCLGDLCFSQQALLEVSTAASRLQRNGLATVEEEFVAAGGDDTECFFIDEDDDDYERDRGRRWRERALRDEAHDGLDDLGRANVTVHSF</sequence>
<keyword evidence="1" id="KW-0812">Transmembrane</keyword>
<reference evidence="2 3" key="10">
    <citation type="journal article" date="2000" name="Virus Res.">
        <title>Rat cytomegalovirus R89 is a highly conserved gene which expresses a spliced transcript.</title>
        <authorList>
            <person name="Gruijthuijsen Y.K."/>
            <person name="Beuken E."/>
            <person name="Bruggeman C.A."/>
            <person name="Vink C."/>
        </authorList>
    </citation>
    <scope>NUCLEOTIDE SEQUENCE [LARGE SCALE GENOMIC DNA]</scope>
    <source>
        <strain evidence="2 3">Maastricht</strain>
    </source>
</reference>
<dbReference type="Proteomes" id="UP000008288">
    <property type="component" value="Segment"/>
</dbReference>
<reference evidence="2 3" key="3">
    <citation type="journal article" date="1997" name="J. Gen. Virol.">
        <title>Cloning and functional characterization of the origin of lytic-phase DNA replication of rat cytomegalovirus.</title>
        <authorList>
            <person name="Vink C."/>
            <person name="Beuken E."/>
            <person name="Bruggeman C.A."/>
        </authorList>
    </citation>
    <scope>NUCLEOTIDE SEQUENCE [LARGE SCALE GENOMIC DNA]</scope>
    <source>
        <strain evidence="2 3">Maastricht</strain>
    </source>
</reference>
<reference evidence="2 3" key="2">
    <citation type="journal article" date="1996" name="J. Virol.">
        <title>Structure of the rat cytomegalovirus genome termini.</title>
        <authorList>
            <person name="Vink C."/>
            <person name="Beuken E."/>
            <person name="Bruggeman C.A."/>
        </authorList>
    </citation>
    <scope>NUCLEOTIDE SEQUENCE [LARGE SCALE GENOMIC DNA]</scope>
    <source>
        <strain evidence="2 3">Maastricht</strain>
    </source>
</reference>
<reference evidence="2 3" key="4">
    <citation type="journal article" date="1998" name="J. Virol.">
        <title>The R33 G protein-coupled receptor gene of rat cytomegalovirus plays an essential role in the pathogenesis of viral infection.</title>
        <authorList>
            <person name="Beisser P.S."/>
            <person name="Vink C."/>
            <person name="Van Dam J.G."/>
            <person name="Grauls G."/>
            <person name="Vanherle S.J."/>
            <person name="Bruggeman C.A."/>
        </authorList>
    </citation>
    <scope>NUCLEOTIDE SEQUENCE [LARGE SCALE GENOMIC DNA]</scope>
    <source>
        <strain evidence="2 3">Maastricht</strain>
    </source>
</reference>
<reference evidence="2 3" key="1">
    <citation type="journal article" date="1996" name="J. Gen. Virol.">
        <title>Cloning and sequence analysis of the genes encoding DNA polymerase, glycoprotein B, ICP18.5 and major DNA-binding protein of rat cytomegalovirus.</title>
        <authorList>
            <person name="Beuken E."/>
            <person name="Slobbe R."/>
            <person name="Bruggeman C.A."/>
            <person name="Vink C."/>
        </authorList>
    </citation>
    <scope>NUCLEOTIDE SEQUENCE [LARGE SCALE GENOMIC DNA]</scope>
    <source>
        <strain evidence="2 3">Maastricht</strain>
    </source>
</reference>
<dbReference type="GeneID" id="940326"/>
<evidence type="ECO:0000256" key="1">
    <source>
        <dbReference type="SAM" id="Phobius"/>
    </source>
</evidence>
<protein>
    <submittedName>
        <fullName evidence="2">Pr39</fullName>
    </submittedName>
</protein>
<organismHost>
    <name type="scientific">Rattus</name>
    <name type="common">rats</name>
    <dbReference type="NCBI Taxonomy" id="10114"/>
</organismHost>
<reference evidence="2 3" key="8">
    <citation type="journal article" date="2000" name="J. Virol.">
        <title>The r144 major histocompatibility complex class I-like gene of rat cytomegalovirus is dispensable for both acute and long-term infection in the immunocompromised host.</title>
        <authorList>
            <person name="Beisser P.S."/>
            <person name="Kloover J.S."/>
            <person name="Grauls G.E."/>
            <person name="Blok M.J."/>
            <person name="Bruggeman C.A."/>
            <person name="Vink C."/>
        </authorList>
    </citation>
    <scope>NUCLEOTIDE SEQUENCE [LARGE SCALE GENOMIC DNA]</scope>
    <source>
        <strain evidence="2 3">Maastricht</strain>
    </source>
</reference>
<name>Q9DWF2_RCMVM</name>
<proteinExistence type="predicted"/>